<protein>
    <submittedName>
        <fullName evidence="2">Uncharacterized protein</fullName>
    </submittedName>
</protein>
<dbReference type="GeneID" id="37032270"/>
<feature type="region of interest" description="Disordered" evidence="1">
    <location>
        <begin position="192"/>
        <end position="255"/>
    </location>
</feature>
<evidence type="ECO:0000313" key="2">
    <source>
        <dbReference type="EMBL" id="PWN42050.1"/>
    </source>
</evidence>
<keyword evidence="3" id="KW-1185">Reference proteome</keyword>
<evidence type="ECO:0000313" key="3">
    <source>
        <dbReference type="Proteomes" id="UP000245783"/>
    </source>
</evidence>
<dbReference type="OrthoDB" id="10343674at2759"/>
<feature type="compositionally biased region" description="Low complexity" evidence="1">
    <location>
        <begin position="218"/>
        <end position="233"/>
    </location>
</feature>
<reference evidence="2 3" key="1">
    <citation type="journal article" date="2018" name="Mol. Biol. Evol.">
        <title>Broad Genomic Sampling Reveals a Smut Pathogenic Ancestry of the Fungal Clade Ustilaginomycotina.</title>
        <authorList>
            <person name="Kijpornyongpan T."/>
            <person name="Mondo S.J."/>
            <person name="Barry K."/>
            <person name="Sandor L."/>
            <person name="Lee J."/>
            <person name="Lipzen A."/>
            <person name="Pangilinan J."/>
            <person name="LaButti K."/>
            <person name="Hainaut M."/>
            <person name="Henrissat B."/>
            <person name="Grigoriev I.V."/>
            <person name="Spatafora J.W."/>
            <person name="Aime M.C."/>
        </authorList>
    </citation>
    <scope>NUCLEOTIDE SEQUENCE [LARGE SCALE GENOMIC DNA]</scope>
    <source>
        <strain evidence="2 3">MCA 4658</strain>
    </source>
</reference>
<organism evidence="2 3">
    <name type="scientific">Ceraceosorus guamensis</name>
    <dbReference type="NCBI Taxonomy" id="1522189"/>
    <lineage>
        <taxon>Eukaryota</taxon>
        <taxon>Fungi</taxon>
        <taxon>Dikarya</taxon>
        <taxon>Basidiomycota</taxon>
        <taxon>Ustilaginomycotina</taxon>
        <taxon>Exobasidiomycetes</taxon>
        <taxon>Ceraceosorales</taxon>
        <taxon>Ceraceosoraceae</taxon>
        <taxon>Ceraceosorus</taxon>
    </lineage>
</organism>
<dbReference type="AlphaFoldDB" id="A0A316VX46"/>
<feature type="compositionally biased region" description="Low complexity" evidence="1">
    <location>
        <begin position="335"/>
        <end position="349"/>
    </location>
</feature>
<name>A0A316VX46_9BASI</name>
<feature type="region of interest" description="Disordered" evidence="1">
    <location>
        <begin position="153"/>
        <end position="174"/>
    </location>
</feature>
<feature type="region of interest" description="Disordered" evidence="1">
    <location>
        <begin position="322"/>
        <end position="365"/>
    </location>
</feature>
<dbReference type="RefSeq" id="XP_025369210.1">
    <property type="nucleotide sequence ID" value="XM_025510400.1"/>
</dbReference>
<sequence length="389" mass="40809">MVSLPSSKRLRLDSSAYARSSSSDLEADPPHGSAVTSCSPSEGSEAHTPPIQAANHPFASTGGIPQAPRAPSRKGRRLINECREISPLASGFSLKDVQMSESVTASLSLCASANKRTRAMLRRGLDEEEDAPHVNNRQLRTAQRLSSRLAALNDPAISGPPSTGSHPALGLKVSPMPLDEGFALQPSFNETLARRSPSHQPEKDNNEDAAMSVDEEPSSLATSSRAPPTSTSSGIPMGRSISANGPPRLAGSPVHGQITQMYDGLPLLRIAASRTPLRTRAQLRAAAATASASASASASTSSCQRPSEQGLIREASIASQPLPVRCQSPDPFTCRPRSASSSSSCSSPRPQHRRQRSRNSPASARCTPFGDYFGDWSGNSNSAGGGPIC</sequence>
<feature type="compositionally biased region" description="Low complexity" evidence="1">
    <location>
        <begin position="13"/>
        <end position="24"/>
    </location>
</feature>
<dbReference type="EMBL" id="KZ819384">
    <property type="protein sequence ID" value="PWN42050.1"/>
    <property type="molecule type" value="Genomic_DNA"/>
</dbReference>
<proteinExistence type="predicted"/>
<dbReference type="InParanoid" id="A0A316VX46"/>
<accession>A0A316VX46</accession>
<evidence type="ECO:0000256" key="1">
    <source>
        <dbReference type="SAM" id="MobiDB-lite"/>
    </source>
</evidence>
<dbReference type="Proteomes" id="UP000245783">
    <property type="component" value="Unassembled WGS sequence"/>
</dbReference>
<gene>
    <name evidence="2" type="ORF">IE81DRAFT_146201</name>
</gene>
<feature type="region of interest" description="Disordered" evidence="1">
    <location>
        <begin position="1"/>
        <end position="77"/>
    </location>
</feature>